<dbReference type="GO" id="GO:0071818">
    <property type="term" value="C:BAT3 complex"/>
    <property type="evidence" value="ECO:0007669"/>
    <property type="project" value="TreeGrafter"/>
</dbReference>
<dbReference type="AlphaFoldDB" id="A0A0J7L1E1"/>
<dbReference type="OrthoDB" id="10252405at2759"/>
<dbReference type="PaxDb" id="67767-A0A0J7L1E1"/>
<dbReference type="InterPro" id="IPR011990">
    <property type="entry name" value="TPR-like_helical_dom_sf"/>
</dbReference>
<comment type="similarity">
    <text evidence="1">Belongs to the GET4 family.</text>
</comment>
<feature type="region of interest" description="Disordered" evidence="2">
    <location>
        <begin position="164"/>
        <end position="185"/>
    </location>
</feature>
<feature type="compositionally biased region" description="Polar residues" evidence="2">
    <location>
        <begin position="173"/>
        <end position="185"/>
    </location>
</feature>
<evidence type="ECO:0000313" key="3">
    <source>
        <dbReference type="EMBL" id="KMQ96567.1"/>
    </source>
</evidence>
<protein>
    <recommendedName>
        <fullName evidence="5">Golgi to er traffic protein 4-like protein</fullName>
    </recommendedName>
</protein>
<dbReference type="Proteomes" id="UP000036403">
    <property type="component" value="Unassembled WGS sequence"/>
</dbReference>
<dbReference type="InterPro" id="IPR007317">
    <property type="entry name" value="GET4"/>
</dbReference>
<dbReference type="STRING" id="67767.A0A0J7L1E1"/>
<evidence type="ECO:0000313" key="4">
    <source>
        <dbReference type="Proteomes" id="UP000036403"/>
    </source>
</evidence>
<dbReference type="PANTHER" id="PTHR12875">
    <property type="entry name" value="GOLGI TO ER TRAFFIC PROTEIN 4 HOMOLOG"/>
    <property type="match status" value="1"/>
</dbReference>
<accession>A0A0J7L1E1</accession>
<dbReference type="Pfam" id="PF04190">
    <property type="entry name" value="GET4"/>
    <property type="match status" value="2"/>
</dbReference>
<keyword evidence="4" id="KW-1185">Reference proteome</keyword>
<proteinExistence type="inferred from homology"/>
<evidence type="ECO:0000256" key="2">
    <source>
        <dbReference type="SAM" id="MobiDB-lite"/>
    </source>
</evidence>
<evidence type="ECO:0008006" key="5">
    <source>
        <dbReference type="Google" id="ProtNLM"/>
    </source>
</evidence>
<sequence length="185" mass="21357">MQSFFEKITSLFSLMSPASPEREVFVQSALKWSVKGTDYKTGHPDLHQKIAQVFWREKNYIMARQHFIHSRDGSGCAAMLVELHEQRGYMNEIDLFIAQAVLHGELAVFTILCNRYQISLNRDPYYRQYLDKIGQLFFNIPSPRPRNQGLFGSLLQSFFNGLEDDDSDDEQRNTASTSHAAQELD</sequence>
<organism evidence="3 4">
    <name type="scientific">Lasius niger</name>
    <name type="common">Black garden ant</name>
    <dbReference type="NCBI Taxonomy" id="67767"/>
    <lineage>
        <taxon>Eukaryota</taxon>
        <taxon>Metazoa</taxon>
        <taxon>Ecdysozoa</taxon>
        <taxon>Arthropoda</taxon>
        <taxon>Hexapoda</taxon>
        <taxon>Insecta</taxon>
        <taxon>Pterygota</taxon>
        <taxon>Neoptera</taxon>
        <taxon>Endopterygota</taxon>
        <taxon>Hymenoptera</taxon>
        <taxon>Apocrita</taxon>
        <taxon>Aculeata</taxon>
        <taxon>Formicoidea</taxon>
        <taxon>Formicidae</taxon>
        <taxon>Formicinae</taxon>
        <taxon>Lasius</taxon>
        <taxon>Lasius</taxon>
    </lineage>
</organism>
<dbReference type="PANTHER" id="PTHR12875:SF0">
    <property type="entry name" value="GOLGI TO ER TRAFFIC PROTEIN 4 HOMOLOG"/>
    <property type="match status" value="1"/>
</dbReference>
<comment type="caution">
    <text evidence="3">The sequence shown here is derived from an EMBL/GenBank/DDBJ whole genome shotgun (WGS) entry which is preliminary data.</text>
</comment>
<reference evidence="3 4" key="1">
    <citation type="submission" date="2015-04" db="EMBL/GenBank/DDBJ databases">
        <title>Lasius niger genome sequencing.</title>
        <authorList>
            <person name="Konorov E.A."/>
            <person name="Nikitin M.A."/>
            <person name="Kirill M.V."/>
            <person name="Chang P."/>
        </authorList>
    </citation>
    <scope>NUCLEOTIDE SEQUENCE [LARGE SCALE GENOMIC DNA]</scope>
    <source>
        <tissue evidence="3">Whole</tissue>
    </source>
</reference>
<evidence type="ECO:0000256" key="1">
    <source>
        <dbReference type="ARBA" id="ARBA00005351"/>
    </source>
</evidence>
<name>A0A0J7L1E1_LASNI</name>
<dbReference type="EMBL" id="LBMM01001293">
    <property type="protein sequence ID" value="KMQ96567.1"/>
    <property type="molecule type" value="Genomic_DNA"/>
</dbReference>
<dbReference type="Gene3D" id="1.25.40.10">
    <property type="entry name" value="Tetratricopeptide repeat domain"/>
    <property type="match status" value="2"/>
</dbReference>
<gene>
    <name evidence="3" type="ORF">RF55_3138</name>
</gene>
<dbReference type="GO" id="GO:0045048">
    <property type="term" value="P:protein insertion into ER membrane"/>
    <property type="evidence" value="ECO:0007669"/>
    <property type="project" value="InterPro"/>
</dbReference>